<keyword evidence="10" id="KW-0460">Magnesium</keyword>
<feature type="region of interest" description="Disordered" evidence="18">
    <location>
        <begin position="739"/>
        <end position="775"/>
    </location>
</feature>
<evidence type="ECO:0000256" key="12">
    <source>
        <dbReference type="ARBA" id="ARBA00022918"/>
    </source>
</evidence>
<dbReference type="Pfam" id="PF22936">
    <property type="entry name" value="Pol_BBD"/>
    <property type="match status" value="1"/>
</dbReference>
<dbReference type="InterPro" id="IPR036875">
    <property type="entry name" value="Znf_CCHC_sf"/>
</dbReference>
<protein>
    <submittedName>
        <fullName evidence="21">Retrovirus-related pol polyprotein from transposon TNT 1-94</fullName>
    </submittedName>
</protein>
<keyword evidence="11" id="KW-0229">DNA integration</keyword>
<dbReference type="SUPFAM" id="SSF57756">
    <property type="entry name" value="Retrovirus zinc finger-like domains"/>
    <property type="match status" value="1"/>
</dbReference>
<keyword evidence="22" id="KW-1185">Reference proteome</keyword>
<dbReference type="InterPro" id="IPR001878">
    <property type="entry name" value="Znf_CCHC"/>
</dbReference>
<evidence type="ECO:0000256" key="6">
    <source>
        <dbReference type="ARBA" id="ARBA00022741"/>
    </source>
</evidence>
<dbReference type="EMBL" id="BQNB010014384">
    <property type="protein sequence ID" value="GJT27521.1"/>
    <property type="molecule type" value="Genomic_DNA"/>
</dbReference>
<dbReference type="Gene3D" id="3.30.420.10">
    <property type="entry name" value="Ribonuclease H-like superfamily/Ribonuclease H"/>
    <property type="match status" value="1"/>
</dbReference>
<keyword evidence="12" id="KW-0695">RNA-directed DNA polymerase</keyword>
<feature type="compositionally biased region" description="Low complexity" evidence="18">
    <location>
        <begin position="1326"/>
        <end position="1338"/>
    </location>
</feature>
<reference evidence="21" key="1">
    <citation type="journal article" date="2022" name="Int. J. Mol. Sci.">
        <title>Draft Genome of Tanacetum Coccineum: Genomic Comparison of Closely Related Tanacetum-Family Plants.</title>
        <authorList>
            <person name="Yamashiro T."/>
            <person name="Shiraishi A."/>
            <person name="Nakayama K."/>
            <person name="Satake H."/>
        </authorList>
    </citation>
    <scope>NUCLEOTIDE SEQUENCE</scope>
</reference>
<organism evidence="21 22">
    <name type="scientific">Tanacetum coccineum</name>
    <dbReference type="NCBI Taxonomy" id="301880"/>
    <lineage>
        <taxon>Eukaryota</taxon>
        <taxon>Viridiplantae</taxon>
        <taxon>Streptophyta</taxon>
        <taxon>Embryophyta</taxon>
        <taxon>Tracheophyta</taxon>
        <taxon>Spermatophyta</taxon>
        <taxon>Magnoliopsida</taxon>
        <taxon>eudicotyledons</taxon>
        <taxon>Gunneridae</taxon>
        <taxon>Pentapetalae</taxon>
        <taxon>asterids</taxon>
        <taxon>campanulids</taxon>
        <taxon>Asterales</taxon>
        <taxon>Asteraceae</taxon>
        <taxon>Asteroideae</taxon>
        <taxon>Anthemideae</taxon>
        <taxon>Anthemidinae</taxon>
        <taxon>Tanacetum</taxon>
    </lineage>
</organism>
<feature type="domain" description="Integrase catalytic" evidence="20">
    <location>
        <begin position="1132"/>
        <end position="1227"/>
    </location>
</feature>
<dbReference type="PANTHER" id="PTHR42648">
    <property type="entry name" value="TRANSPOSASE, PUTATIVE-RELATED"/>
    <property type="match status" value="1"/>
</dbReference>
<keyword evidence="9" id="KW-0067">ATP-binding</keyword>
<dbReference type="Gene3D" id="4.10.60.10">
    <property type="entry name" value="Zinc finger, CCHC-type"/>
    <property type="match status" value="1"/>
</dbReference>
<comment type="caution">
    <text evidence="21">The sequence shown here is derived from an EMBL/GenBank/DDBJ whole genome shotgun (WGS) entry which is preliminary data.</text>
</comment>
<evidence type="ECO:0000256" key="7">
    <source>
        <dbReference type="ARBA" id="ARBA00022759"/>
    </source>
</evidence>
<evidence type="ECO:0000259" key="20">
    <source>
        <dbReference type="PROSITE" id="PS50994"/>
    </source>
</evidence>
<dbReference type="InterPro" id="IPR001584">
    <property type="entry name" value="Integrase_cat-core"/>
</dbReference>
<evidence type="ECO:0000259" key="19">
    <source>
        <dbReference type="PROSITE" id="PS50158"/>
    </source>
</evidence>
<evidence type="ECO:0000256" key="13">
    <source>
        <dbReference type="ARBA" id="ARBA00022932"/>
    </source>
</evidence>
<feature type="compositionally biased region" description="Low complexity" evidence="18">
    <location>
        <begin position="65"/>
        <end position="76"/>
    </location>
</feature>
<reference evidence="21" key="2">
    <citation type="submission" date="2022-01" db="EMBL/GenBank/DDBJ databases">
        <authorList>
            <person name="Yamashiro T."/>
            <person name="Shiraishi A."/>
            <person name="Satake H."/>
            <person name="Nakayama K."/>
        </authorList>
    </citation>
    <scope>NUCLEOTIDE SEQUENCE</scope>
</reference>
<dbReference type="PROSITE" id="PS50994">
    <property type="entry name" value="INTEGRASE"/>
    <property type="match status" value="1"/>
</dbReference>
<evidence type="ECO:0000256" key="14">
    <source>
        <dbReference type="ARBA" id="ARBA00023113"/>
    </source>
</evidence>
<feature type="compositionally biased region" description="Polar residues" evidence="18">
    <location>
        <begin position="77"/>
        <end position="94"/>
    </location>
</feature>
<evidence type="ECO:0000256" key="18">
    <source>
        <dbReference type="SAM" id="MobiDB-lite"/>
    </source>
</evidence>
<dbReference type="PROSITE" id="PS50158">
    <property type="entry name" value="ZF_CCHC"/>
    <property type="match status" value="1"/>
</dbReference>
<evidence type="ECO:0000256" key="8">
    <source>
        <dbReference type="ARBA" id="ARBA00022801"/>
    </source>
</evidence>
<evidence type="ECO:0000313" key="22">
    <source>
        <dbReference type="Proteomes" id="UP001151760"/>
    </source>
</evidence>
<proteinExistence type="predicted"/>
<keyword evidence="3" id="KW-0645">Protease</keyword>
<evidence type="ECO:0000256" key="16">
    <source>
        <dbReference type="PROSITE-ProRule" id="PRU00047"/>
    </source>
</evidence>
<feature type="compositionally biased region" description="Basic residues" evidence="18">
    <location>
        <begin position="878"/>
        <end position="891"/>
    </location>
</feature>
<keyword evidence="13" id="KW-0808">Transferase</keyword>
<gene>
    <name evidence="21" type="ORF">Tco_0907796</name>
</gene>
<evidence type="ECO:0000256" key="4">
    <source>
        <dbReference type="ARBA" id="ARBA00022722"/>
    </source>
</evidence>
<evidence type="ECO:0000256" key="1">
    <source>
        <dbReference type="ARBA" id="ARBA00002180"/>
    </source>
</evidence>
<feature type="region of interest" description="Disordered" evidence="18">
    <location>
        <begin position="1320"/>
        <end position="1376"/>
    </location>
</feature>
<keyword evidence="16" id="KW-0862">Zinc</keyword>
<keyword evidence="6" id="KW-0547">Nucleotide-binding</keyword>
<comment type="function">
    <text evidence="1">The aspartyl protease (PR) mediates the proteolytic cleavages of the Gag and Gag-Pol polyproteins after assembly of the VLP.</text>
</comment>
<evidence type="ECO:0000256" key="17">
    <source>
        <dbReference type="SAM" id="Coils"/>
    </source>
</evidence>
<feature type="compositionally biased region" description="Polar residues" evidence="18">
    <location>
        <begin position="739"/>
        <end position="750"/>
    </location>
</feature>
<keyword evidence="13" id="KW-0239">DNA-directed DNA polymerase</keyword>
<keyword evidence="17" id="KW-0175">Coiled coil</keyword>
<evidence type="ECO:0000256" key="3">
    <source>
        <dbReference type="ARBA" id="ARBA00022670"/>
    </source>
</evidence>
<keyword evidence="13" id="KW-0548">Nucleotidyltransferase</keyword>
<evidence type="ECO:0000256" key="9">
    <source>
        <dbReference type="ARBA" id="ARBA00022840"/>
    </source>
</evidence>
<feature type="region of interest" description="Disordered" evidence="18">
    <location>
        <begin position="65"/>
        <end position="94"/>
    </location>
</feature>
<dbReference type="Pfam" id="PF00098">
    <property type="entry name" value="zf-CCHC"/>
    <property type="match status" value="1"/>
</dbReference>
<evidence type="ECO:0000256" key="2">
    <source>
        <dbReference type="ARBA" id="ARBA00022612"/>
    </source>
</evidence>
<feature type="region of interest" description="Disordered" evidence="18">
    <location>
        <begin position="878"/>
        <end position="911"/>
    </location>
</feature>
<keyword evidence="15" id="KW-0233">DNA recombination</keyword>
<dbReference type="Proteomes" id="UP001151760">
    <property type="component" value="Unassembled WGS sequence"/>
</dbReference>
<accession>A0ABQ5CKB6</accession>
<name>A0ABQ5CKB6_9ASTR</name>
<keyword evidence="4" id="KW-0540">Nuclease</keyword>
<dbReference type="InterPro" id="IPR039537">
    <property type="entry name" value="Retrotran_Ty1/copia-like"/>
</dbReference>
<feature type="compositionally biased region" description="Basic and acidic residues" evidence="18">
    <location>
        <begin position="1347"/>
        <end position="1367"/>
    </location>
</feature>
<evidence type="ECO:0000256" key="15">
    <source>
        <dbReference type="ARBA" id="ARBA00023172"/>
    </source>
</evidence>
<dbReference type="InterPro" id="IPR054722">
    <property type="entry name" value="PolX-like_BBD"/>
</dbReference>
<dbReference type="InterPro" id="IPR012337">
    <property type="entry name" value="RNaseH-like_sf"/>
</dbReference>
<evidence type="ECO:0000313" key="21">
    <source>
        <dbReference type="EMBL" id="GJT27521.1"/>
    </source>
</evidence>
<feature type="coiled-coil region" evidence="17">
    <location>
        <begin position="234"/>
        <end position="309"/>
    </location>
</feature>
<sequence length="1454" mass="165047">MTESPLIDSGFAVLVFSPGDYPIACLNKAMAFLTAVASSRFPATNNQLRTSSNPRNQATIQDGRVTVQQVQGRQGQSYSSTRYKSNATSSRGNNISGHARVVKCYNCQGEGHMARQCTQPKQPRNAAWYKKKAMLAEAQEAGQLLDEEQLAFLADPRVPDGQSVQKIILNNAAFQTEDFKTYDSNCDDISNAQAVLMANISNYGSDVISKADVQDTHLQAQQDSMILSVIEQMSEQMINHVNNWEKANKEQNNESVTAELERYKERVKTFEQRLNIYLISREKMIDSQMDDMIREKLALKEQVFSLEQNISKQIKEKECFLQTFTVFKSESKEKEDYMENEIDLEKKIKELDNILFKVGQSTQTVHMLTKPQAFYDNKHKTSTSIVMSDKHVAMPVIDDEETLILEEESRSKMSGKAKDPENCRLNKLSVCYVRSLTSKPFDAFTCSKSKPPKELPKISLVNESLKKLKFHFAKFDNVVKIRTTPNAHIFNMFDRDLLNEIMEVKTVFDQMDAVCTNSLSHIPCLEIAKKELLLENDRLLQQIMSQDVLLSVMNSMSLIGETVNMDGNRKESCNLEAELLKSQNAVFKEQSYSIKKSRVRSKEQSDSLIDKLNLKSAWNKDLKAQIQDKVFVITSLKNDLRKIKGKEIVDIAAQIPSANTIVPGMFKLDLEPLAPRLLQNREAHIDYLKYTQEQADILWEIVAQAKAEHPLDKELDFALLKRLLSYLKTRTRKLGLKCSTSKCGSKPTGNKKNDRISRPSSRNMKNKVEAQPRKVNKKNRVKSLFDDVHDKCFLDFVKNVNSRAKSVKKHKKQNIWKPTGHVFTEVGFKWKATGKTFTIVGNLCPLTRITSANVVPPKTTTSHSVESQKPELKVYNRKPKSAKNVGSRKKAQIVESKNANHSEPNHTWRSNATDFPSSSSFVMTGCPDCSLYLDSGCSKHMTGNCSQLMNFVSKFLGTVRFENEHIARIMGYGDYQLGNDLEVAFRKNTCFIRNLEGVDLLSGSHDTNLYIISLDDMLKTCPVCLLSKATKSWLWHRRLSHLNFGTINKLAKDGLARGIPRLKFQKDHLCSVCALGKSKKSSHQPKAEDTNQEKLYLLHMDLFLRTKDEAPEAIIKCIKNIQVRLNATVRNVRTDNGTEFVNQTLREFYENVGISHQTSVARTPQQNGVVERQNRTLVEASHTMLIFSKAPLFLWAKAINTSCYTQNRSIIRCRYNKTPYELLQEKKPDVSFFHVFGALCYSTNDNDDLGKLDAKANIGLISNPVSQQPCIPSNIDDLDHLFQPMFDEYFTPPPIAVTPVQEVAAPRAVVLADSPVSTFIDQDAPSSSTQSTQEQEQSPNISQGFEESPKTPIFRDDPLNESPHEESSSQGSSLNVKQTHTPFEHLGKWTKNHPIAKRDQRSFSLCLYETDAMWCYFDAFLTSIEPKNFKQAMTEPSWIDAMQEEIHEFQRLEV</sequence>
<feature type="domain" description="CCHC-type" evidence="19">
    <location>
        <begin position="103"/>
        <end position="119"/>
    </location>
</feature>
<dbReference type="PANTHER" id="PTHR42648:SF11">
    <property type="entry name" value="TRANSPOSON TY4-P GAG-POL POLYPROTEIN"/>
    <property type="match status" value="1"/>
</dbReference>
<keyword evidence="16" id="KW-0863">Zinc-finger</keyword>
<evidence type="ECO:0000256" key="11">
    <source>
        <dbReference type="ARBA" id="ARBA00022908"/>
    </source>
</evidence>
<keyword evidence="14" id="KW-0917">Virion maturation</keyword>
<keyword evidence="5" id="KW-0479">Metal-binding</keyword>
<dbReference type="InterPro" id="IPR025724">
    <property type="entry name" value="GAG-pre-integrase_dom"/>
</dbReference>
<dbReference type="SUPFAM" id="SSF53098">
    <property type="entry name" value="Ribonuclease H-like"/>
    <property type="match status" value="1"/>
</dbReference>
<evidence type="ECO:0000256" key="10">
    <source>
        <dbReference type="ARBA" id="ARBA00022842"/>
    </source>
</evidence>
<keyword evidence="7" id="KW-0255">Endonuclease</keyword>
<dbReference type="Pfam" id="PF13976">
    <property type="entry name" value="gag_pre-integrs"/>
    <property type="match status" value="1"/>
</dbReference>
<dbReference type="SMART" id="SM00343">
    <property type="entry name" value="ZnF_C2HC"/>
    <property type="match status" value="1"/>
</dbReference>
<keyword evidence="8" id="KW-0378">Hydrolase</keyword>
<keyword evidence="2" id="KW-1188">Viral release from host cell</keyword>
<dbReference type="InterPro" id="IPR036397">
    <property type="entry name" value="RNaseH_sf"/>
</dbReference>
<evidence type="ECO:0000256" key="5">
    <source>
        <dbReference type="ARBA" id="ARBA00022723"/>
    </source>
</evidence>